<dbReference type="SMART" id="SM00271">
    <property type="entry name" value="DnaJ"/>
    <property type="match status" value="1"/>
</dbReference>
<keyword evidence="2" id="KW-0472">Membrane</keyword>
<dbReference type="PRINTS" id="PR00625">
    <property type="entry name" value="JDOMAIN"/>
</dbReference>
<dbReference type="PROSITE" id="PS50076">
    <property type="entry name" value="DNAJ_2"/>
    <property type="match status" value="1"/>
</dbReference>
<feature type="transmembrane region" description="Helical" evidence="2">
    <location>
        <begin position="51"/>
        <end position="68"/>
    </location>
</feature>
<evidence type="ECO:0000313" key="5">
    <source>
        <dbReference type="Proteomes" id="UP000756132"/>
    </source>
</evidence>
<dbReference type="GO" id="GO:0051787">
    <property type="term" value="F:misfolded protein binding"/>
    <property type="evidence" value="ECO:0007669"/>
    <property type="project" value="TreeGrafter"/>
</dbReference>
<dbReference type="InterPro" id="IPR051948">
    <property type="entry name" value="Hsp70_co-chaperone_J-domain"/>
</dbReference>
<accession>A0A9Q8LEE1</accession>
<name>A0A9Q8LEE1_PASFU</name>
<dbReference type="PANTHER" id="PTHR44360">
    <property type="entry name" value="DNAJ HOMOLOG SUBFAMILY B MEMBER 9"/>
    <property type="match status" value="1"/>
</dbReference>
<keyword evidence="5" id="KW-1185">Reference proteome</keyword>
<keyword evidence="2" id="KW-0812">Transmembrane</keyword>
<reference evidence="4" key="2">
    <citation type="journal article" date="2022" name="Microb. Genom.">
        <title>A chromosome-scale genome assembly of the tomato pathogen Cladosporium fulvum reveals a compartmentalized genome architecture and the presence of a dispensable chromosome.</title>
        <authorList>
            <person name="Zaccaron A.Z."/>
            <person name="Chen L.H."/>
            <person name="Samaras A."/>
            <person name="Stergiopoulos I."/>
        </authorList>
    </citation>
    <scope>NUCLEOTIDE SEQUENCE</scope>
    <source>
        <strain evidence="4">Race5_Kim</strain>
    </source>
</reference>
<dbReference type="CDD" id="cd06257">
    <property type="entry name" value="DnaJ"/>
    <property type="match status" value="1"/>
</dbReference>
<dbReference type="Pfam" id="PF00226">
    <property type="entry name" value="DnaJ"/>
    <property type="match status" value="1"/>
</dbReference>
<dbReference type="GeneID" id="71984157"/>
<proteinExistence type="predicted"/>
<evidence type="ECO:0000313" key="4">
    <source>
        <dbReference type="EMBL" id="UJO15922.1"/>
    </source>
</evidence>
<dbReference type="RefSeq" id="XP_047760288.1">
    <property type="nucleotide sequence ID" value="XM_047903427.1"/>
</dbReference>
<sequence length="361" mass="40961">MASNLLSLAGWYFLPSLVTGYIQTTFYTILIRAGDPKPAPGSPRFIQHRRLIQISVIVLYLLYTIYEADHQITSSGNFYTLLSVPHAVEDRALQSRFRRLTVQYHPDKASYADKPAMEDLYIKLKVARDTLADPAKRFAYDRFGPEILTWQNSKSIKDFIYHGTQQLTMYYLGSASVLILLGVLGYLRQGMFWRYVVMTALFVIEVQIATRPTFPAVLTGALNPILSITRLRQPYLPYQLILLLRKLTVTFFIAMSQLGPLLQDPRKTAAGAGAQEGAGAGVTTQQVERVMALTQGVDQEVNRLMALELMPFMDTAASKELRSTTKEWLVQNTVRNDPEVHSAIQRVLDRRRRTEQGEEEH</sequence>
<dbReference type="PANTHER" id="PTHR44360:SF1">
    <property type="entry name" value="DNAJ HOMOLOG SUBFAMILY B MEMBER 9"/>
    <property type="match status" value="1"/>
</dbReference>
<feature type="domain" description="J" evidence="3">
    <location>
        <begin position="77"/>
        <end position="144"/>
    </location>
</feature>
<evidence type="ECO:0000256" key="2">
    <source>
        <dbReference type="SAM" id="Phobius"/>
    </source>
</evidence>
<dbReference type="KEGG" id="ffu:CLAFUR5_04279"/>
<dbReference type="GO" id="GO:0005783">
    <property type="term" value="C:endoplasmic reticulum"/>
    <property type="evidence" value="ECO:0007669"/>
    <property type="project" value="TreeGrafter"/>
</dbReference>
<reference evidence="4" key="1">
    <citation type="submission" date="2021-12" db="EMBL/GenBank/DDBJ databases">
        <authorList>
            <person name="Zaccaron A."/>
            <person name="Stergiopoulos I."/>
        </authorList>
    </citation>
    <scope>NUCLEOTIDE SEQUENCE</scope>
    <source>
        <strain evidence="4">Race5_Kim</strain>
    </source>
</reference>
<dbReference type="AlphaFoldDB" id="A0A9Q8LEE1"/>
<feature type="transmembrane region" description="Helical" evidence="2">
    <location>
        <begin position="169"/>
        <end position="187"/>
    </location>
</feature>
<dbReference type="SUPFAM" id="SSF46565">
    <property type="entry name" value="Chaperone J-domain"/>
    <property type="match status" value="1"/>
</dbReference>
<protein>
    <recommendedName>
        <fullName evidence="3">J domain-containing protein</fullName>
    </recommendedName>
</protein>
<dbReference type="EMBL" id="CP090166">
    <property type="protein sequence ID" value="UJO15922.1"/>
    <property type="molecule type" value="Genomic_DNA"/>
</dbReference>
<evidence type="ECO:0000256" key="1">
    <source>
        <dbReference type="ARBA" id="ARBA00023186"/>
    </source>
</evidence>
<evidence type="ECO:0000259" key="3">
    <source>
        <dbReference type="PROSITE" id="PS50076"/>
    </source>
</evidence>
<keyword evidence="2" id="KW-1133">Transmembrane helix</keyword>
<dbReference type="GO" id="GO:0036503">
    <property type="term" value="P:ERAD pathway"/>
    <property type="evidence" value="ECO:0007669"/>
    <property type="project" value="TreeGrafter"/>
</dbReference>
<dbReference type="OrthoDB" id="436519at2759"/>
<keyword evidence="1" id="KW-0143">Chaperone</keyword>
<organism evidence="4 5">
    <name type="scientific">Passalora fulva</name>
    <name type="common">Tomato leaf mold</name>
    <name type="synonym">Cladosporium fulvum</name>
    <dbReference type="NCBI Taxonomy" id="5499"/>
    <lineage>
        <taxon>Eukaryota</taxon>
        <taxon>Fungi</taxon>
        <taxon>Dikarya</taxon>
        <taxon>Ascomycota</taxon>
        <taxon>Pezizomycotina</taxon>
        <taxon>Dothideomycetes</taxon>
        <taxon>Dothideomycetidae</taxon>
        <taxon>Mycosphaerellales</taxon>
        <taxon>Mycosphaerellaceae</taxon>
        <taxon>Fulvia</taxon>
    </lineage>
</organism>
<dbReference type="OMA" id="FSAWGRY"/>
<dbReference type="InterPro" id="IPR036869">
    <property type="entry name" value="J_dom_sf"/>
</dbReference>
<dbReference type="Gene3D" id="1.10.287.110">
    <property type="entry name" value="DnaJ domain"/>
    <property type="match status" value="1"/>
</dbReference>
<feature type="transmembrane region" description="Helical" evidence="2">
    <location>
        <begin position="12"/>
        <end position="30"/>
    </location>
</feature>
<dbReference type="Proteomes" id="UP000756132">
    <property type="component" value="Chromosome 4"/>
</dbReference>
<gene>
    <name evidence="4" type="ORF">CLAFUR5_04279</name>
</gene>
<dbReference type="InterPro" id="IPR001623">
    <property type="entry name" value="DnaJ_domain"/>
</dbReference>
<dbReference type="GO" id="GO:0051087">
    <property type="term" value="F:protein-folding chaperone binding"/>
    <property type="evidence" value="ECO:0007669"/>
    <property type="project" value="TreeGrafter"/>
</dbReference>